<proteinExistence type="inferred from homology"/>
<dbReference type="GO" id="GO:0015807">
    <property type="term" value="P:L-amino acid transport"/>
    <property type="evidence" value="ECO:0007669"/>
    <property type="project" value="TreeGrafter"/>
</dbReference>
<evidence type="ECO:0000256" key="2">
    <source>
        <dbReference type="ARBA" id="ARBA00022448"/>
    </source>
</evidence>
<dbReference type="PANTHER" id="PTHR43820:SF4">
    <property type="entry name" value="HIGH-AFFINITY BRANCHED-CHAIN AMINO ACID TRANSPORT ATP-BINDING PROTEIN LIVF"/>
    <property type="match status" value="1"/>
</dbReference>
<feature type="domain" description="ABC transporter" evidence="6">
    <location>
        <begin position="4"/>
        <end position="232"/>
    </location>
</feature>
<dbReference type="SUPFAM" id="SSF52540">
    <property type="entry name" value="P-loop containing nucleoside triphosphate hydrolases"/>
    <property type="match status" value="1"/>
</dbReference>
<dbReference type="PANTHER" id="PTHR43820">
    <property type="entry name" value="HIGH-AFFINITY BRANCHED-CHAIN AMINO ACID TRANSPORT ATP-BINDING PROTEIN LIVF"/>
    <property type="match status" value="1"/>
</dbReference>
<comment type="similarity">
    <text evidence="1">Belongs to the ABC transporter superfamily.</text>
</comment>
<dbReference type="GO" id="GO:0005524">
    <property type="term" value="F:ATP binding"/>
    <property type="evidence" value="ECO:0007669"/>
    <property type="project" value="UniProtKB-KW"/>
</dbReference>
<sequence length="238" mass="25499">MTLLSVESLTAGYGGIPVVRDVSIHVESGEIVALLGANGAGKTTLLHTIAGLIPEIGGTIAVADQKVNGWSTHQIVRQGLSLLPENRGIFFQLTVAENLRLYQRKGGSVSVADVIEYFPALAALLERKAGLLSGGEQQMLSLACRFIADPKLMLIDEMSLGLAPIIFQRMLPVLAQFAADRGVGVLLVEQHVHVALKSASRAYVLNRGELTFSGTAHDLQNQHQFLESNYMGSAKQGE</sequence>
<dbReference type="InterPro" id="IPR027417">
    <property type="entry name" value="P-loop_NTPase"/>
</dbReference>
<keyword evidence="2" id="KW-0813">Transport</keyword>
<dbReference type="Gene3D" id="3.40.50.300">
    <property type="entry name" value="P-loop containing nucleotide triphosphate hydrolases"/>
    <property type="match status" value="1"/>
</dbReference>
<evidence type="ECO:0000313" key="10">
    <source>
        <dbReference type="EMBL" id="CAB4918211.1"/>
    </source>
</evidence>
<evidence type="ECO:0000256" key="4">
    <source>
        <dbReference type="ARBA" id="ARBA00022840"/>
    </source>
</evidence>
<evidence type="ECO:0000256" key="3">
    <source>
        <dbReference type="ARBA" id="ARBA00022741"/>
    </source>
</evidence>
<dbReference type="Pfam" id="PF00005">
    <property type="entry name" value="ABC_tran"/>
    <property type="match status" value="1"/>
</dbReference>
<evidence type="ECO:0000313" key="7">
    <source>
        <dbReference type="EMBL" id="CAB4738184.1"/>
    </source>
</evidence>
<dbReference type="EMBL" id="CAFBPS010000233">
    <property type="protein sequence ID" value="CAB5038083.1"/>
    <property type="molecule type" value="Genomic_DNA"/>
</dbReference>
<evidence type="ECO:0000259" key="6">
    <source>
        <dbReference type="PROSITE" id="PS50893"/>
    </source>
</evidence>
<dbReference type="EMBL" id="CAEZYH010000197">
    <property type="protein sequence ID" value="CAB4738184.1"/>
    <property type="molecule type" value="Genomic_DNA"/>
</dbReference>
<dbReference type="PROSITE" id="PS50893">
    <property type="entry name" value="ABC_TRANSPORTER_2"/>
    <property type="match status" value="1"/>
</dbReference>
<keyword evidence="4" id="KW-0067">ATP-binding</keyword>
<evidence type="ECO:0000313" key="8">
    <source>
        <dbReference type="EMBL" id="CAB4766403.1"/>
    </source>
</evidence>
<evidence type="ECO:0000313" key="9">
    <source>
        <dbReference type="EMBL" id="CAB4873307.1"/>
    </source>
</evidence>
<organism evidence="11">
    <name type="scientific">freshwater metagenome</name>
    <dbReference type="NCBI Taxonomy" id="449393"/>
    <lineage>
        <taxon>unclassified sequences</taxon>
        <taxon>metagenomes</taxon>
        <taxon>ecological metagenomes</taxon>
    </lineage>
</organism>
<gene>
    <name evidence="7" type="ORF">UFOPK2658_02122</name>
    <name evidence="8" type="ORF">UFOPK2880_00530</name>
    <name evidence="9" type="ORF">UFOPK3304_01129</name>
    <name evidence="10" type="ORF">UFOPK3494_01925</name>
    <name evidence="11" type="ORF">UFOPK4134_01849</name>
</gene>
<dbReference type="EMBL" id="CAEZZP010000021">
    <property type="protein sequence ID" value="CAB4766403.1"/>
    <property type="molecule type" value="Genomic_DNA"/>
</dbReference>
<dbReference type="InterPro" id="IPR003439">
    <property type="entry name" value="ABC_transporter-like_ATP-bd"/>
</dbReference>
<evidence type="ECO:0000313" key="11">
    <source>
        <dbReference type="EMBL" id="CAB5038083.1"/>
    </source>
</evidence>
<reference evidence="11" key="1">
    <citation type="submission" date="2020-05" db="EMBL/GenBank/DDBJ databases">
        <authorList>
            <person name="Chiriac C."/>
            <person name="Salcher M."/>
            <person name="Ghai R."/>
            <person name="Kavagutti S V."/>
        </authorList>
    </citation>
    <scope>NUCLEOTIDE SEQUENCE</scope>
</reference>
<dbReference type="CDD" id="cd03224">
    <property type="entry name" value="ABC_TM1139_LivF_branched"/>
    <property type="match status" value="1"/>
</dbReference>
<dbReference type="GO" id="GO:0015658">
    <property type="term" value="F:branched-chain amino acid transmembrane transporter activity"/>
    <property type="evidence" value="ECO:0007669"/>
    <property type="project" value="TreeGrafter"/>
</dbReference>
<name>A0A6J7SA53_9ZZZZ</name>
<keyword evidence="5" id="KW-0029">Amino-acid transport</keyword>
<dbReference type="EMBL" id="CAFBMF010000233">
    <property type="protein sequence ID" value="CAB4918211.1"/>
    <property type="molecule type" value="Genomic_DNA"/>
</dbReference>
<evidence type="ECO:0000256" key="1">
    <source>
        <dbReference type="ARBA" id="ARBA00005417"/>
    </source>
</evidence>
<dbReference type="EMBL" id="CAFBLJ010000056">
    <property type="protein sequence ID" value="CAB4873307.1"/>
    <property type="molecule type" value="Genomic_DNA"/>
</dbReference>
<dbReference type="AlphaFoldDB" id="A0A6J7SA53"/>
<protein>
    <submittedName>
        <fullName evidence="11">Unannotated protein</fullName>
    </submittedName>
</protein>
<accession>A0A6J7SA53</accession>
<evidence type="ECO:0000256" key="5">
    <source>
        <dbReference type="ARBA" id="ARBA00022970"/>
    </source>
</evidence>
<dbReference type="GO" id="GO:0016887">
    <property type="term" value="F:ATP hydrolysis activity"/>
    <property type="evidence" value="ECO:0007669"/>
    <property type="project" value="InterPro"/>
</dbReference>
<dbReference type="SMART" id="SM00382">
    <property type="entry name" value="AAA"/>
    <property type="match status" value="1"/>
</dbReference>
<keyword evidence="3" id="KW-0547">Nucleotide-binding</keyword>
<dbReference type="InterPro" id="IPR052156">
    <property type="entry name" value="BCAA_Transport_ATP-bd_LivF"/>
</dbReference>
<dbReference type="InterPro" id="IPR003593">
    <property type="entry name" value="AAA+_ATPase"/>
</dbReference>